<organism evidence="1 2">
    <name type="scientific">Methylobacterium mesophilicum SR1.6/6</name>
    <dbReference type="NCBI Taxonomy" id="908290"/>
    <lineage>
        <taxon>Bacteria</taxon>
        <taxon>Pseudomonadati</taxon>
        <taxon>Pseudomonadota</taxon>
        <taxon>Alphaproteobacteria</taxon>
        <taxon>Hyphomicrobiales</taxon>
        <taxon>Methylobacteriaceae</taxon>
        <taxon>Methylobacterium</taxon>
    </lineage>
</organism>
<sequence length="83" mass="9096">MSQGLTEPVHWQGRQWAVTGYGIEALDGMYHVPFSEIPDAEAGRPEWLDGLWRRYGTDRNDLDAALRVARSVQGEGAGPNAAA</sequence>
<dbReference type="OrthoDB" id="7997884at2"/>
<dbReference type="Proteomes" id="UP000012488">
    <property type="component" value="Chromosome"/>
</dbReference>
<evidence type="ECO:0000313" key="1">
    <source>
        <dbReference type="EMBL" id="QGY02048.1"/>
    </source>
</evidence>
<name>A0A6B9FM98_9HYPH</name>
<accession>A0A6B9FM98</accession>
<gene>
    <name evidence="1" type="ORF">MMSR116_09260</name>
</gene>
<dbReference type="RefSeq" id="WP_010684823.1">
    <property type="nucleotide sequence ID" value="NZ_CP043538.1"/>
</dbReference>
<reference evidence="1 2" key="1">
    <citation type="journal article" date="2012" name="Genet. Mol. Biol.">
        <title>Analysis of 16S rRNA and mxaF genes revealing insights into Methylobacterium niche-specific plant association.</title>
        <authorList>
            <person name="Dourado M.N."/>
            <person name="Andreote F.D."/>
            <person name="Dini-Andreote F."/>
            <person name="Conti R."/>
            <person name="Araujo J.M."/>
            <person name="Araujo W.L."/>
        </authorList>
    </citation>
    <scope>NUCLEOTIDE SEQUENCE [LARGE SCALE GENOMIC DNA]</scope>
    <source>
        <strain evidence="1 2">SR1.6/6</strain>
    </source>
</reference>
<dbReference type="AlphaFoldDB" id="A0A6B9FM98"/>
<dbReference type="KEGG" id="mmes:MMSR116_09260"/>
<reference evidence="1 2" key="2">
    <citation type="journal article" date="2013" name="Genome Announc.">
        <title>Draft Genome Sequence of Methylobacterium mesophilicum Strain SR1.6/6, Isolated from Citrus sinensis.</title>
        <authorList>
            <person name="Marinho Almeida D."/>
            <person name="Dini-Andreote F."/>
            <person name="Camargo Neves A.A."/>
            <person name="Juca Ramos R.T."/>
            <person name="Andreote F.D."/>
            <person name="Carneiro A.R."/>
            <person name="Oliveira de Souza Lima A."/>
            <person name="Caracciolo Gomes de Sa P.H."/>
            <person name="Ribeiro Barbosa M.S."/>
            <person name="Araujo W.L."/>
            <person name="Silva A."/>
        </authorList>
    </citation>
    <scope>NUCLEOTIDE SEQUENCE [LARGE SCALE GENOMIC DNA]</scope>
    <source>
        <strain evidence="1 2">SR1.6/6</strain>
    </source>
</reference>
<dbReference type="EMBL" id="CP043538">
    <property type="protein sequence ID" value="QGY02048.1"/>
    <property type="molecule type" value="Genomic_DNA"/>
</dbReference>
<evidence type="ECO:0000313" key="2">
    <source>
        <dbReference type="Proteomes" id="UP000012488"/>
    </source>
</evidence>
<protein>
    <submittedName>
        <fullName evidence="1">Uncharacterized protein</fullName>
    </submittedName>
</protein>
<proteinExistence type="predicted"/>